<gene>
    <name evidence="3" type="ORF">Y717_19130</name>
</gene>
<comment type="caution">
    <text evidence="3">The sequence shown here is derived from an EMBL/GenBank/DDBJ whole genome shotgun (WGS) entry which is preliminary data.</text>
</comment>
<comment type="similarity">
    <text evidence="1">Belongs to the AHA1 family.</text>
</comment>
<protein>
    <submittedName>
        <fullName evidence="3">ATPase</fullName>
    </submittedName>
</protein>
<dbReference type="SUPFAM" id="SSF55961">
    <property type="entry name" value="Bet v1-like"/>
    <property type="match status" value="1"/>
</dbReference>
<evidence type="ECO:0000259" key="2">
    <source>
        <dbReference type="Pfam" id="PF08327"/>
    </source>
</evidence>
<dbReference type="RefSeq" id="WP_030349778.1">
    <property type="nucleotide sequence ID" value="NZ_AZSP01000031.1"/>
</dbReference>
<feature type="domain" description="Activator of Hsp90 ATPase homologue 1/2-like C-terminal" evidence="2">
    <location>
        <begin position="15"/>
        <end position="149"/>
    </location>
</feature>
<dbReference type="STRING" id="1440053.GCA_000718095_00569"/>
<dbReference type="InterPro" id="IPR013538">
    <property type="entry name" value="ASHA1/2-like_C"/>
</dbReference>
<dbReference type="GeneID" id="95546247"/>
<name>A0A2T7TE29_9ACTN</name>
<dbReference type="Gene3D" id="3.30.530.20">
    <property type="match status" value="1"/>
</dbReference>
<evidence type="ECO:0000313" key="3">
    <source>
        <dbReference type="EMBL" id="PVE13358.1"/>
    </source>
</evidence>
<reference evidence="3 4" key="1">
    <citation type="submission" date="2013-12" db="EMBL/GenBank/DDBJ databases">
        <title>Annotated genome of Streptomyces scopuliridis.</title>
        <authorList>
            <person name="Olson J.B."/>
        </authorList>
    </citation>
    <scope>NUCLEOTIDE SEQUENCE [LARGE SCALE GENOMIC DNA]</scope>
    <source>
        <strain evidence="3 4">RB72</strain>
    </source>
</reference>
<dbReference type="AlphaFoldDB" id="A0A2T7TE29"/>
<evidence type="ECO:0000313" key="4">
    <source>
        <dbReference type="Proteomes" id="UP000245992"/>
    </source>
</evidence>
<proteinExistence type="inferred from homology"/>
<dbReference type="CDD" id="cd08898">
    <property type="entry name" value="SRPBCC_CalC_Aha1-like_5"/>
    <property type="match status" value="1"/>
</dbReference>
<accession>A0A2T7TE29</accession>
<dbReference type="OrthoDB" id="9803476at2"/>
<dbReference type="EMBL" id="AZSP01000031">
    <property type="protein sequence ID" value="PVE13358.1"/>
    <property type="molecule type" value="Genomic_DNA"/>
</dbReference>
<evidence type="ECO:0000256" key="1">
    <source>
        <dbReference type="ARBA" id="ARBA00006817"/>
    </source>
</evidence>
<dbReference type="Pfam" id="PF08327">
    <property type="entry name" value="AHSA1"/>
    <property type="match status" value="1"/>
</dbReference>
<dbReference type="InterPro" id="IPR023393">
    <property type="entry name" value="START-like_dom_sf"/>
</dbReference>
<sequence length="153" mass="17152">MSTSDDRIEREITIAAPRERVWAVLTEPEHVGKWFGQGQPAPIDLRPGGIMHLDHGQYGQFPTTIVKVDPPHYFSYRWASAYPGQVAEEGNSTLVEFTLTPEGDGTRLRVVETGFADIVIPEDRKDVASKESHTGGWTDMVVNIRDYVERLDA</sequence>
<organism evidence="3 4">
    <name type="scientific">Streptomyces scopuliridis RB72</name>
    <dbReference type="NCBI Taxonomy" id="1440053"/>
    <lineage>
        <taxon>Bacteria</taxon>
        <taxon>Bacillati</taxon>
        <taxon>Actinomycetota</taxon>
        <taxon>Actinomycetes</taxon>
        <taxon>Kitasatosporales</taxon>
        <taxon>Streptomycetaceae</taxon>
        <taxon>Streptomyces</taxon>
    </lineage>
</organism>
<keyword evidence="4" id="KW-1185">Reference proteome</keyword>
<dbReference type="Proteomes" id="UP000245992">
    <property type="component" value="Unassembled WGS sequence"/>
</dbReference>